<evidence type="ECO:0000313" key="2">
    <source>
        <dbReference type="Proteomes" id="UP001056120"/>
    </source>
</evidence>
<dbReference type="Proteomes" id="UP001056120">
    <property type="component" value="Linkage Group LG09"/>
</dbReference>
<dbReference type="EMBL" id="CM042026">
    <property type="protein sequence ID" value="KAI3805524.1"/>
    <property type="molecule type" value="Genomic_DNA"/>
</dbReference>
<accession>A0ACB9IB80</accession>
<keyword evidence="2" id="KW-1185">Reference proteome</keyword>
<gene>
    <name evidence="1" type="ORF">L1987_27975</name>
</gene>
<comment type="caution">
    <text evidence="1">The sequence shown here is derived from an EMBL/GenBank/DDBJ whole genome shotgun (WGS) entry which is preliminary data.</text>
</comment>
<protein>
    <submittedName>
        <fullName evidence="1">Uncharacterized protein</fullName>
    </submittedName>
</protein>
<name>A0ACB9IB80_9ASTR</name>
<reference evidence="2" key="1">
    <citation type="journal article" date="2022" name="Mol. Ecol. Resour.">
        <title>The genomes of chicory, endive, great burdock and yacon provide insights into Asteraceae palaeo-polyploidization history and plant inulin production.</title>
        <authorList>
            <person name="Fan W."/>
            <person name="Wang S."/>
            <person name="Wang H."/>
            <person name="Wang A."/>
            <person name="Jiang F."/>
            <person name="Liu H."/>
            <person name="Zhao H."/>
            <person name="Xu D."/>
            <person name="Zhang Y."/>
        </authorList>
    </citation>
    <scope>NUCLEOTIDE SEQUENCE [LARGE SCALE GENOMIC DNA]</scope>
    <source>
        <strain evidence="2">cv. Yunnan</strain>
    </source>
</reference>
<evidence type="ECO:0000313" key="1">
    <source>
        <dbReference type="EMBL" id="KAI3805524.1"/>
    </source>
</evidence>
<sequence>MTLRLQSASCYCLRDVSKLSPPPRINVRSFYIFSDFPSTSINMEDYTDLVPGLPEEIALECITRMHYGVHDAASHVCQRWRRMLECRDFYYHRKRSGFTRKCACFVQSLPVVADSSKPENQFNLGLTVFEPVSEIWARLDSVPKYPNGLPMFCQLGGSEGKLVLMGGWDRESWAPMRDVFVYDFSTRRWTGGVDMPSNRSFFAVGACDGKVYVAGGHDEGKNALKSAWVYDIAADKWTMLAPMSEERDECEGVFVGSEFWVVSGYETESQGRFKSTADVLETTTGTWRRVESVWGIGRCPRACFTVGQNGSFDCRGDSDTTIQVGACVVDLGDRTIITGSSYPGGPQTFIVAEIDEQGESSKPVKVNAPDEFSGFVQSGCFVEI</sequence>
<reference evidence="1 2" key="2">
    <citation type="journal article" date="2022" name="Mol. Ecol. Resour.">
        <title>The genomes of chicory, endive, great burdock and yacon provide insights into Asteraceae paleo-polyploidization history and plant inulin production.</title>
        <authorList>
            <person name="Fan W."/>
            <person name="Wang S."/>
            <person name="Wang H."/>
            <person name="Wang A."/>
            <person name="Jiang F."/>
            <person name="Liu H."/>
            <person name="Zhao H."/>
            <person name="Xu D."/>
            <person name="Zhang Y."/>
        </authorList>
    </citation>
    <scope>NUCLEOTIDE SEQUENCE [LARGE SCALE GENOMIC DNA]</scope>
    <source>
        <strain evidence="2">cv. Yunnan</strain>
        <tissue evidence="1">Leaves</tissue>
    </source>
</reference>
<proteinExistence type="predicted"/>
<organism evidence="1 2">
    <name type="scientific">Smallanthus sonchifolius</name>
    <dbReference type="NCBI Taxonomy" id="185202"/>
    <lineage>
        <taxon>Eukaryota</taxon>
        <taxon>Viridiplantae</taxon>
        <taxon>Streptophyta</taxon>
        <taxon>Embryophyta</taxon>
        <taxon>Tracheophyta</taxon>
        <taxon>Spermatophyta</taxon>
        <taxon>Magnoliopsida</taxon>
        <taxon>eudicotyledons</taxon>
        <taxon>Gunneridae</taxon>
        <taxon>Pentapetalae</taxon>
        <taxon>asterids</taxon>
        <taxon>campanulids</taxon>
        <taxon>Asterales</taxon>
        <taxon>Asteraceae</taxon>
        <taxon>Asteroideae</taxon>
        <taxon>Heliantheae alliance</taxon>
        <taxon>Millerieae</taxon>
        <taxon>Smallanthus</taxon>
    </lineage>
</organism>